<evidence type="ECO:0000256" key="9">
    <source>
        <dbReference type="ARBA" id="ARBA00023157"/>
    </source>
</evidence>
<feature type="disulfide bond" evidence="18">
    <location>
        <begin position="155"/>
        <end position="169"/>
    </location>
</feature>
<feature type="binding site" evidence="16">
    <location>
        <position position="550"/>
    </location>
    <ligand>
        <name>chloride</name>
        <dbReference type="ChEBI" id="CHEBI:17996"/>
        <label>1</label>
    </ligand>
</feature>
<feature type="binding site" evidence="20">
    <location>
        <position position="437"/>
    </location>
    <ligand>
        <name>Zn(2+)</name>
        <dbReference type="ChEBI" id="CHEBI:29105"/>
        <label>2</label>
        <note>catalytic</note>
    </ligand>
</feature>
<dbReference type="PANTHER" id="PTHR10514:SF27">
    <property type="entry name" value="ANGIOTENSIN-CONVERTING ENZYME"/>
    <property type="match status" value="1"/>
</dbReference>
<feature type="binding site" evidence="20">
    <location>
        <position position="409"/>
    </location>
    <ligand>
        <name>Zn(2+)</name>
        <dbReference type="ChEBI" id="CHEBI:29105"/>
        <label>2</label>
        <note>catalytic</note>
    </ligand>
</feature>
<evidence type="ECO:0000256" key="22">
    <source>
        <dbReference type="RuleBase" id="RU361144"/>
    </source>
</evidence>
<evidence type="ECO:0000256" key="14">
    <source>
        <dbReference type="PIRSR" id="PIRSR601548-10"/>
    </source>
</evidence>
<comment type="similarity">
    <text evidence="1 21 22">Belongs to the peptidase M2 family.</text>
</comment>
<keyword evidence="4 17" id="KW-0479">Metal-binding</keyword>
<keyword evidence="9 18" id="KW-1015">Disulfide bond</keyword>
<dbReference type="AlphaFoldDB" id="A0A1D1UFK9"/>
<comment type="caution">
    <text evidence="24">The sequence shown here is derived from an EMBL/GenBank/DDBJ whole genome shotgun (WGS) entry which is preliminary data.</text>
</comment>
<feature type="disulfide bond" evidence="21">
    <location>
        <begin position="992"/>
        <end position="1010"/>
    </location>
</feature>
<dbReference type="Pfam" id="PF01401">
    <property type="entry name" value="Peptidase_M2"/>
    <property type="match status" value="2"/>
</dbReference>
<dbReference type="FunFam" id="1.10.1370.30:FF:000004">
    <property type="entry name" value="Angiotensin-converting enzyme"/>
    <property type="match status" value="1"/>
</dbReference>
<feature type="chain" id="PRO_5008897193" description="Angiotensin-converting enzyme" evidence="23">
    <location>
        <begin position="21"/>
        <end position="1029"/>
    </location>
</feature>
<organism evidence="24 25">
    <name type="scientific">Ramazzottius varieornatus</name>
    <name type="common">Water bear</name>
    <name type="synonym">Tardigrade</name>
    <dbReference type="NCBI Taxonomy" id="947166"/>
    <lineage>
        <taxon>Eukaryota</taxon>
        <taxon>Metazoa</taxon>
        <taxon>Ecdysozoa</taxon>
        <taxon>Tardigrada</taxon>
        <taxon>Eutardigrada</taxon>
        <taxon>Parachela</taxon>
        <taxon>Hypsibioidea</taxon>
        <taxon>Ramazzottiidae</taxon>
        <taxon>Ramazzottius</taxon>
    </lineage>
</organism>
<keyword evidence="10 14" id="KW-0325">Glycoprotein</keyword>
<feature type="binding site" evidence="17">
    <location>
        <position position="413"/>
    </location>
    <ligand>
        <name>Zn(2+)</name>
        <dbReference type="ChEBI" id="CHEBI:29105"/>
        <label>1</label>
        <note>catalytic</note>
    </ligand>
</feature>
<feature type="active site" description="Proton acceptor 2" evidence="15">
    <location>
        <position position="1024"/>
    </location>
</feature>
<keyword evidence="7 17" id="KW-0862">Zinc</keyword>
<reference evidence="24 25" key="1">
    <citation type="journal article" date="2016" name="Nat. Commun.">
        <title>Extremotolerant tardigrade genome and improved radiotolerance of human cultured cells by tardigrade-unique protein.</title>
        <authorList>
            <person name="Hashimoto T."/>
            <person name="Horikawa D.D."/>
            <person name="Saito Y."/>
            <person name="Kuwahara H."/>
            <person name="Kozuka-Hata H."/>
            <person name="Shin-I T."/>
            <person name="Minakuchi Y."/>
            <person name="Ohishi K."/>
            <person name="Motoyama A."/>
            <person name="Aizu T."/>
            <person name="Enomoto A."/>
            <person name="Kondo K."/>
            <person name="Tanaka S."/>
            <person name="Hara Y."/>
            <person name="Koshikawa S."/>
            <person name="Sagara H."/>
            <person name="Miura T."/>
            <person name="Yokobori S."/>
            <person name="Miyagawa K."/>
            <person name="Suzuki Y."/>
            <person name="Kubo T."/>
            <person name="Oyama M."/>
            <person name="Kohara Y."/>
            <person name="Fujiyama A."/>
            <person name="Arakawa K."/>
            <person name="Katayama T."/>
            <person name="Toyoda A."/>
            <person name="Kunieda T."/>
        </authorList>
    </citation>
    <scope>NUCLEOTIDE SEQUENCE [LARGE SCALE GENOMIC DNA]</scope>
    <source>
        <strain evidence="24 25">YOKOZUNA-1</strain>
    </source>
</reference>
<feature type="binding site" evidence="20">
    <location>
        <position position="413"/>
    </location>
    <ligand>
        <name>Zn(2+)</name>
        <dbReference type="ChEBI" id="CHEBI:29105"/>
        <label>2</label>
        <note>catalytic</note>
    </ligand>
</feature>
<dbReference type="MEROPS" id="M02.004"/>
<keyword evidence="8 22" id="KW-0482">Metalloprotease</keyword>
<proteinExistence type="inferred from homology"/>
<dbReference type="EC" id="3.4.-.-" evidence="22"/>
<dbReference type="EMBL" id="BDGG01000001">
    <property type="protein sequence ID" value="GAU87320.1"/>
    <property type="molecule type" value="Genomic_DNA"/>
</dbReference>
<sequence length="1029" mass="118012">MVSNFVWGVLLVLLFSTVCSRSALVRPREVDVRAGEPRNTVQAFQRYIRLVYQPQAEDVIYNDQEASWAYNINITGYNEELMIAASEETALFDQETAQYVRSSFSNIDFSSNMTLERLYDKLVLLGDANLNSTDFSELQEVQTRMQRIYNTAKICRNPSIHADDVLSKCPKDQQLSLEPDVSQILATSRNETLLRHVWKSWRDATGKKMHGDYQRYVELKNKASSMDGYADTGAAWRSTYVDTYTNYTDQMFLDEAEAIWQQLKPLYEQLHAYIRHKLKEQYPTVKALSNTNSPIPAHLLGNMWAQTWGNLQEFTRPHPEKQSLDVTEAMVEQNYTADTMFRKSDDFFATLGLIRMPQKFWDKSMIERPADNSTKVVCHASAWDFYNRQDFRIKQCTEVTMEDFLTVHHEMGHVEYYLQYKDLEVPFRRGANDGFHEAVGDTLALSVQTPAHLKSLGLLMADFDINDPDLERNSLYSTALDKIAFLPFGYLMDKYRYDIFSGKIKPEQYNSKWWEHLVEYQGICSPVKRSDSDFDPGSKYHIPAGVPYMRYFVSFILQFQFHKAMCQEAGYTGPLHRCDVSAPELGDGGKRAGALLAKTLKMGSSQPWTQAISAITNGNSSRMDAGPLLEFFTPMQQWLTQKNAELGITPGWSKEPECSEETAFQAWLNLHNNESSVVKSAEMFATWAYQTNITKANELAMLEASNVAAAFAKRKTEEMLGLFPNPDEITDPLLRRAYEKLSKLGDAALSPEDFARLGAIRTEMEQVYSVAKVCNDTSIGIDMERCPQHQQMALSPEITDILHSSRDPEELLYYWSAWRDATGKKMRSNFTEYVGLKNKAAVADGYKDNAEAWRAPYVEPSYNYTDADFLEDADRLWNQMKPLYQQLHAYIRYKLWELYGNKTVPSLNGPIPAHLLSNQWAQTWVGLLDFTEPFPGKPQLDVTQEMQKQGWTARRMFNVSEEFFTDLGLIGMPEEFWKISMIEKPSDREVVCHASAEDFYDGIHFGIKQCTAVTMSDLLTVHHEMGHVE</sequence>
<dbReference type="GO" id="GO:0008237">
    <property type="term" value="F:metallopeptidase activity"/>
    <property type="evidence" value="ECO:0007669"/>
    <property type="project" value="UniProtKB-KW"/>
</dbReference>
<dbReference type="CDD" id="cd06461">
    <property type="entry name" value="M2_ACE"/>
    <property type="match status" value="2"/>
</dbReference>
<feature type="signal peptide" evidence="23">
    <location>
        <begin position="1"/>
        <end position="20"/>
    </location>
</feature>
<keyword evidence="3 22" id="KW-0645">Protease</keyword>
<evidence type="ECO:0000256" key="3">
    <source>
        <dbReference type="ARBA" id="ARBA00022670"/>
    </source>
</evidence>
<dbReference type="GO" id="GO:0008241">
    <property type="term" value="F:peptidyl-dipeptidase activity"/>
    <property type="evidence" value="ECO:0007669"/>
    <property type="project" value="UniProtKB-EC"/>
</dbReference>
<dbReference type="STRING" id="947166.A0A1D1UFK9"/>
<comment type="cofactor">
    <cofactor evidence="22">
        <name>Zn(2+)</name>
        <dbReference type="ChEBI" id="CHEBI:29105"/>
    </cofactor>
    <text evidence="22">Binds 2 Zn(2+) ions per subunit.</text>
</comment>
<dbReference type="PRINTS" id="PR00791">
    <property type="entry name" value="PEPDIPTASEA"/>
</dbReference>
<feature type="active site" description="Proton donor 1" evidence="13">
    <location>
        <position position="541"/>
    </location>
</feature>
<feature type="binding site" evidence="17">
    <location>
        <position position="409"/>
    </location>
    <ligand>
        <name>Zn(2+)</name>
        <dbReference type="ChEBI" id="CHEBI:29105"/>
        <label>1</label>
        <note>catalytic</note>
    </ligand>
</feature>
<feature type="binding site" evidence="17">
    <location>
        <position position="437"/>
    </location>
    <ligand>
        <name>Zn(2+)</name>
        <dbReference type="ChEBI" id="CHEBI:29105"/>
        <label>1</label>
        <note>catalytic</note>
    </ligand>
</feature>
<feature type="glycosylation site" description="N-linked (GlcNAc...) (complex) asparagine" evidence="14">
    <location>
        <position position="112"/>
    </location>
</feature>
<dbReference type="SUPFAM" id="SSF55486">
    <property type="entry name" value="Metalloproteases ('zincins'), catalytic domain"/>
    <property type="match status" value="2"/>
</dbReference>
<evidence type="ECO:0000256" key="4">
    <source>
        <dbReference type="ARBA" id="ARBA00022723"/>
    </source>
</evidence>
<feature type="active site" description="Proton acceptor 2" evidence="19">
    <location>
        <position position="410"/>
    </location>
</feature>
<feature type="active site" description="Proton acceptor 1" evidence="13">
    <location>
        <position position="410"/>
    </location>
</feature>
<evidence type="ECO:0000313" key="25">
    <source>
        <dbReference type="Proteomes" id="UP000186922"/>
    </source>
</evidence>
<keyword evidence="25" id="KW-1185">Reference proteome</keyword>
<feature type="disulfide bond" evidence="18 21">
    <location>
        <begin position="378"/>
        <end position="396"/>
    </location>
</feature>
<evidence type="ECO:0000256" key="6">
    <source>
        <dbReference type="ARBA" id="ARBA00022801"/>
    </source>
</evidence>
<evidence type="ECO:0000256" key="2">
    <source>
        <dbReference type="ARBA" id="ARBA00022645"/>
    </source>
</evidence>
<evidence type="ECO:0000256" key="5">
    <source>
        <dbReference type="ARBA" id="ARBA00022729"/>
    </source>
</evidence>
<dbReference type="GO" id="GO:0046872">
    <property type="term" value="F:metal ion binding"/>
    <property type="evidence" value="ECO:0007669"/>
    <property type="project" value="UniProtKB-KW"/>
</dbReference>
<dbReference type="GO" id="GO:0004180">
    <property type="term" value="F:carboxypeptidase activity"/>
    <property type="evidence" value="ECO:0007669"/>
    <property type="project" value="UniProtKB-KW"/>
</dbReference>
<evidence type="ECO:0000256" key="19">
    <source>
        <dbReference type="PIRSR" id="PIRSR601548-6"/>
    </source>
</evidence>
<evidence type="ECO:0000256" key="13">
    <source>
        <dbReference type="PIRSR" id="PIRSR601548-1"/>
    </source>
</evidence>
<evidence type="ECO:0000256" key="15">
    <source>
        <dbReference type="PIRSR" id="PIRSR601548-11"/>
    </source>
</evidence>
<evidence type="ECO:0000256" key="10">
    <source>
        <dbReference type="ARBA" id="ARBA00023180"/>
    </source>
</evidence>
<evidence type="ECO:0000256" key="17">
    <source>
        <dbReference type="PIRSR" id="PIRSR601548-3"/>
    </source>
</evidence>
<dbReference type="InterPro" id="IPR001548">
    <property type="entry name" value="Peptidase_M2"/>
</dbReference>
<evidence type="ECO:0000256" key="11">
    <source>
        <dbReference type="ARBA" id="ARBA00036868"/>
    </source>
</evidence>
<evidence type="ECO:0000256" key="16">
    <source>
        <dbReference type="PIRSR" id="PIRSR601548-2"/>
    </source>
</evidence>
<dbReference type="Gene3D" id="1.10.1370.30">
    <property type="match status" value="1"/>
</dbReference>
<name>A0A1D1UFK9_RAMVA</name>
<evidence type="ECO:0000256" key="18">
    <source>
        <dbReference type="PIRSR" id="PIRSR601548-4"/>
    </source>
</evidence>
<protein>
    <recommendedName>
        <fullName evidence="12 22">Angiotensin-converting enzyme</fullName>
        <ecNumber evidence="22">3.4.-.-</ecNumber>
    </recommendedName>
</protein>
<gene>
    <name evidence="24" type="primary">RvY_00195</name>
    <name evidence="24" type="synonym">RvY_00195.1</name>
    <name evidence="24" type="ORF">RvY_00195-1</name>
</gene>
<dbReference type="GO" id="GO:0006508">
    <property type="term" value="P:proteolysis"/>
    <property type="evidence" value="ECO:0007669"/>
    <property type="project" value="UniProtKB-KW"/>
</dbReference>
<evidence type="ECO:0000256" key="7">
    <source>
        <dbReference type="ARBA" id="ARBA00022833"/>
    </source>
</evidence>
<evidence type="ECO:0000256" key="12">
    <source>
        <dbReference type="ARBA" id="ARBA00039858"/>
    </source>
</evidence>
<evidence type="ECO:0000256" key="8">
    <source>
        <dbReference type="ARBA" id="ARBA00023049"/>
    </source>
</evidence>
<evidence type="ECO:0000256" key="21">
    <source>
        <dbReference type="PROSITE-ProRule" id="PRU01355"/>
    </source>
</evidence>
<dbReference type="PANTHER" id="PTHR10514">
    <property type="entry name" value="ANGIOTENSIN-CONVERTING ENZYME"/>
    <property type="match status" value="1"/>
</dbReference>
<feature type="disulfide bond" evidence="18">
    <location>
        <begin position="566"/>
        <end position="578"/>
    </location>
</feature>
<comment type="caution">
    <text evidence="21">Lacks conserved residue(s) required for the propagation of feature annotation.</text>
</comment>
<keyword evidence="2 22" id="KW-0121">Carboxypeptidase</keyword>
<evidence type="ECO:0000256" key="1">
    <source>
        <dbReference type="ARBA" id="ARBA00008139"/>
    </source>
</evidence>
<keyword evidence="5 23" id="KW-0732">Signal</keyword>
<evidence type="ECO:0000256" key="20">
    <source>
        <dbReference type="PIRSR" id="PIRSR601548-8"/>
    </source>
</evidence>
<dbReference type="OrthoDB" id="10029630at2759"/>
<evidence type="ECO:0000313" key="24">
    <source>
        <dbReference type="EMBL" id="GAU87320.1"/>
    </source>
</evidence>
<feature type="active site" description="Proton donor 2" evidence="19">
    <location>
        <position position="541"/>
    </location>
</feature>
<comment type="catalytic activity">
    <reaction evidence="11">
        <text>Release of a C-terminal dipeptide, oligopeptide-|-Xaa-Yaa, when Xaa is not Pro, and Yaa is neither Asp nor Glu. Thus, conversion of angiotensin I to angiotensin II, with increase in vasoconstrictor activity, but no action on angiotensin II.</text>
        <dbReference type="EC" id="3.4.15.1"/>
    </reaction>
</comment>
<keyword evidence="6 22" id="KW-0378">Hydrolase</keyword>
<feature type="binding site" evidence="16">
    <location>
        <position position="240"/>
    </location>
    <ligand>
        <name>chloride</name>
        <dbReference type="ChEBI" id="CHEBI:17996"/>
        <label>1</label>
    </ligand>
</feature>
<dbReference type="GO" id="GO:0005886">
    <property type="term" value="C:plasma membrane"/>
    <property type="evidence" value="ECO:0007669"/>
    <property type="project" value="TreeGrafter"/>
</dbReference>
<accession>A0A1D1UFK9</accession>
<dbReference type="Proteomes" id="UP000186922">
    <property type="component" value="Unassembled WGS sequence"/>
</dbReference>
<evidence type="ECO:0000256" key="23">
    <source>
        <dbReference type="SAM" id="SignalP"/>
    </source>
</evidence>
<feature type="glycosylation site" description="N-linked (GlcNAc...) asparagine" evidence="14">
    <location>
        <position position="73"/>
    </location>
</feature>
<dbReference type="PROSITE" id="PS52011">
    <property type="entry name" value="PEPTIDASE_M2"/>
    <property type="match status" value="2"/>
</dbReference>